<dbReference type="EMBL" id="CP133617">
    <property type="protein sequence ID" value="WMV33224.1"/>
    <property type="molecule type" value="Genomic_DNA"/>
</dbReference>
<sequence>MVKLKIASRTSKEWKVNLSTRLGCNFKRLADQFIQGGLMRQLFDVATILLDDMTKINRATSTREDQLSSLHLGMSKEKMEKINQHDENMTKMMTQHDLLSKLVSAEALAKLRSLEESIVQAMLERSHLKISAIGTRGICLSESTIPPSNMPSNNSPIEATLLPTTSDVPVTNARIDAISSKSQD</sequence>
<dbReference type="AlphaFoldDB" id="A0AAF0QZ91"/>
<evidence type="ECO:0000313" key="1">
    <source>
        <dbReference type="EMBL" id="WMV33224.1"/>
    </source>
</evidence>
<gene>
    <name evidence="1" type="ORF">MTR67_026609</name>
</gene>
<protein>
    <submittedName>
        <fullName evidence="1">Uncharacterized protein</fullName>
    </submittedName>
</protein>
<evidence type="ECO:0000313" key="2">
    <source>
        <dbReference type="Proteomes" id="UP001234989"/>
    </source>
</evidence>
<dbReference type="Proteomes" id="UP001234989">
    <property type="component" value="Chromosome 6"/>
</dbReference>
<keyword evidence="2" id="KW-1185">Reference proteome</keyword>
<organism evidence="1 2">
    <name type="scientific">Solanum verrucosum</name>
    <dbReference type="NCBI Taxonomy" id="315347"/>
    <lineage>
        <taxon>Eukaryota</taxon>
        <taxon>Viridiplantae</taxon>
        <taxon>Streptophyta</taxon>
        <taxon>Embryophyta</taxon>
        <taxon>Tracheophyta</taxon>
        <taxon>Spermatophyta</taxon>
        <taxon>Magnoliopsida</taxon>
        <taxon>eudicotyledons</taxon>
        <taxon>Gunneridae</taxon>
        <taxon>Pentapetalae</taxon>
        <taxon>asterids</taxon>
        <taxon>lamiids</taxon>
        <taxon>Solanales</taxon>
        <taxon>Solanaceae</taxon>
        <taxon>Solanoideae</taxon>
        <taxon>Solaneae</taxon>
        <taxon>Solanum</taxon>
    </lineage>
</organism>
<reference evidence="1" key="1">
    <citation type="submission" date="2023-08" db="EMBL/GenBank/DDBJ databases">
        <title>A de novo genome assembly of Solanum verrucosum Schlechtendal, a Mexican diploid species geographically isolated from the other diploid A-genome species in potato relatives.</title>
        <authorList>
            <person name="Hosaka K."/>
        </authorList>
    </citation>
    <scope>NUCLEOTIDE SEQUENCE</scope>
    <source>
        <tissue evidence="1">Young leaves</tissue>
    </source>
</reference>
<name>A0AAF0QZ91_SOLVR</name>
<proteinExistence type="predicted"/>
<accession>A0AAF0QZ91</accession>